<accession>A0ABD3SPQ0</accession>
<keyword evidence="2" id="KW-1185">Reference proteome</keyword>
<protein>
    <submittedName>
        <fullName evidence="1">Uncharacterized protein</fullName>
    </submittedName>
</protein>
<gene>
    <name evidence="1" type="ORF">ACHAXA_003670</name>
</gene>
<dbReference type="AlphaFoldDB" id="A0ABD3SPQ0"/>
<reference evidence="1 2" key="1">
    <citation type="submission" date="2024-10" db="EMBL/GenBank/DDBJ databases">
        <title>Updated reference genomes for cyclostephanoid diatoms.</title>
        <authorList>
            <person name="Roberts W.R."/>
            <person name="Alverson A.J."/>
        </authorList>
    </citation>
    <scope>NUCLEOTIDE SEQUENCE [LARGE SCALE GENOMIC DNA]</scope>
    <source>
        <strain evidence="1 2">AJA228-03</strain>
    </source>
</reference>
<dbReference type="EMBL" id="JALLPB020000023">
    <property type="protein sequence ID" value="KAL3826346.1"/>
    <property type="molecule type" value="Genomic_DNA"/>
</dbReference>
<comment type="caution">
    <text evidence="1">The sequence shown here is derived from an EMBL/GenBank/DDBJ whole genome shotgun (WGS) entry which is preliminary data.</text>
</comment>
<sequence>MEVIRGDRHDPSNPLQWNCILLNLPGMKRYNLSITWISKRRTDGFLASDFVTFVDDLRLAAQGPKRVKELGHTVSTKQAYLGIQDASRKLRAAGGTKRPGAWAGSSKGVIEDNKGLVVLTSQEKWDRLKTICRHWLECITRGENMLDFKRLRSDRGFLVYVTQVYPAMKPYLKGFHLSLESWRGGRDAEGWKAQTSKIKDKPSEELAQAQAKEENILEDSPYKMEDIKEELLRHMLVGGADANRTDGPPSGLTEAVPRFREDLEALLHLAQSDEPVMRCVRNKRTITTYYGFGDASSGGFGSTVERPDGLHGRFGIWGSNNKDKSSNYRELHNLVETIEEEAKEGHLKDGELWIFTDNLTAESCFFRGGSTSKTLHELVLRLRKTEMSNSVTLHLVHVAGTRMIAQGTDGLSRGSFLEGVVRGEHMLYFIDLAQNALERQPTLSLFQQSWIETTVGKFKVLSTEEWFQEGHGIIGGKRITTVYVWAPPPVIADVALEECMKAFTNARTRITYSLYPDSTPPFGCECYTKCLTLL</sequence>
<proteinExistence type="predicted"/>
<organism evidence="1 2">
    <name type="scientific">Cyclostephanos tholiformis</name>
    <dbReference type="NCBI Taxonomy" id="382380"/>
    <lineage>
        <taxon>Eukaryota</taxon>
        <taxon>Sar</taxon>
        <taxon>Stramenopiles</taxon>
        <taxon>Ochrophyta</taxon>
        <taxon>Bacillariophyta</taxon>
        <taxon>Coscinodiscophyceae</taxon>
        <taxon>Thalassiosirophycidae</taxon>
        <taxon>Stephanodiscales</taxon>
        <taxon>Stephanodiscaceae</taxon>
        <taxon>Cyclostephanos</taxon>
    </lineage>
</organism>
<evidence type="ECO:0000313" key="1">
    <source>
        <dbReference type="EMBL" id="KAL3826346.1"/>
    </source>
</evidence>
<name>A0ABD3SPQ0_9STRA</name>
<dbReference type="Proteomes" id="UP001530377">
    <property type="component" value="Unassembled WGS sequence"/>
</dbReference>
<evidence type="ECO:0000313" key="2">
    <source>
        <dbReference type="Proteomes" id="UP001530377"/>
    </source>
</evidence>